<accession>A0A7Y9R392</accession>
<dbReference type="AlphaFoldDB" id="A0A7Y9R392"/>
<evidence type="ECO:0000313" key="3">
    <source>
        <dbReference type="Proteomes" id="UP000518288"/>
    </source>
</evidence>
<dbReference type="Proteomes" id="UP000518288">
    <property type="component" value="Unassembled WGS sequence"/>
</dbReference>
<dbReference type="RefSeq" id="WP_375139103.1">
    <property type="nucleotide sequence ID" value="NZ_JACCFH010000002.1"/>
</dbReference>
<organism evidence="2 3">
    <name type="scientific">Sphaerotilus montanus</name>
    <dbReference type="NCBI Taxonomy" id="522889"/>
    <lineage>
        <taxon>Bacteria</taxon>
        <taxon>Pseudomonadati</taxon>
        <taxon>Pseudomonadota</taxon>
        <taxon>Betaproteobacteria</taxon>
        <taxon>Burkholderiales</taxon>
        <taxon>Sphaerotilaceae</taxon>
        <taxon>Sphaerotilus</taxon>
    </lineage>
</organism>
<dbReference type="EMBL" id="JACCFH010000002">
    <property type="protein sequence ID" value="NYG35524.1"/>
    <property type="molecule type" value="Genomic_DNA"/>
</dbReference>
<dbReference type="Pfam" id="PF00668">
    <property type="entry name" value="Condensation"/>
    <property type="match status" value="1"/>
</dbReference>
<keyword evidence="3" id="KW-1185">Reference proteome</keyword>
<comment type="caution">
    <text evidence="2">The sequence shown here is derived from an EMBL/GenBank/DDBJ whole genome shotgun (WGS) entry which is preliminary data.</text>
</comment>
<dbReference type="Gene3D" id="3.30.559.30">
    <property type="entry name" value="Nonribosomal peptide synthetase, condensation domain"/>
    <property type="match status" value="1"/>
</dbReference>
<dbReference type="GO" id="GO:0003824">
    <property type="term" value="F:catalytic activity"/>
    <property type="evidence" value="ECO:0007669"/>
    <property type="project" value="InterPro"/>
</dbReference>
<dbReference type="SUPFAM" id="SSF52777">
    <property type="entry name" value="CoA-dependent acyltransferases"/>
    <property type="match status" value="1"/>
</dbReference>
<proteinExistence type="predicted"/>
<feature type="domain" description="Condensation" evidence="1">
    <location>
        <begin position="1"/>
        <end position="76"/>
    </location>
</feature>
<evidence type="ECO:0000313" key="2">
    <source>
        <dbReference type="EMBL" id="NYG35524.1"/>
    </source>
</evidence>
<evidence type="ECO:0000259" key="1">
    <source>
        <dbReference type="Pfam" id="PF00668"/>
    </source>
</evidence>
<protein>
    <submittedName>
        <fullName evidence="2">Non-ribosomal peptide synthetase component F</fullName>
    </submittedName>
</protein>
<reference evidence="2 3" key="1">
    <citation type="submission" date="2020-07" db="EMBL/GenBank/DDBJ databases">
        <title>Genomic Encyclopedia of Archaeal and Bacterial Type Strains, Phase II (KMG-II): from individual species to whole genera.</title>
        <authorList>
            <person name="Goeker M."/>
        </authorList>
    </citation>
    <scope>NUCLEOTIDE SEQUENCE [LARGE SCALE GENOMIC DNA]</scope>
    <source>
        <strain evidence="2 3">DSM 21226</strain>
    </source>
</reference>
<sequence length="78" mass="8648">MFVLQNNDAADFDLDGLQITPVEQSSSVAKVDLTLSAQQTPQGILCHWEFASDLFTQARIERLARHFEQALQVVTATA</sequence>
<dbReference type="InterPro" id="IPR001242">
    <property type="entry name" value="Condensation_dom"/>
</dbReference>
<gene>
    <name evidence="2" type="ORF">BDD16_004586</name>
</gene>
<name>A0A7Y9R392_9BURK</name>